<dbReference type="VEuPathDB" id="TriTrypDB:LDHU3_07.0620"/>
<name>A0A504X888_LEIDO</name>
<dbReference type="VEuPathDB" id="TriTrypDB:LdCL_070010100"/>
<organism evidence="2 3">
    <name type="scientific">Leishmania donovani</name>
    <dbReference type="NCBI Taxonomy" id="5661"/>
    <lineage>
        <taxon>Eukaryota</taxon>
        <taxon>Discoba</taxon>
        <taxon>Euglenozoa</taxon>
        <taxon>Kinetoplastea</taxon>
        <taxon>Metakinetoplastina</taxon>
        <taxon>Trypanosomatida</taxon>
        <taxon>Trypanosomatidae</taxon>
        <taxon>Leishmaniinae</taxon>
        <taxon>Leishmania</taxon>
    </lineage>
</organism>
<reference evidence="3" key="1">
    <citation type="submission" date="2019-02" db="EMBL/GenBank/DDBJ databases">
        <title>FDA dAtabase for Regulatory Grade micrObial Sequences (FDA-ARGOS): Supporting development and validation of Infectious Disease Dx tests.</title>
        <authorList>
            <person name="Duncan R."/>
            <person name="Fisher C."/>
            <person name="Tallon L."/>
            <person name="Sadzewicz L."/>
            <person name="Sengamalay N."/>
            <person name="Ott S."/>
            <person name="Godinez A."/>
            <person name="Nagaraj S."/>
            <person name="Vavikolanu K."/>
            <person name="Vyas G."/>
            <person name="Nadendla S."/>
            <person name="Aluvathingal J."/>
            <person name="Sichtig H."/>
        </authorList>
    </citation>
    <scope>NUCLEOTIDE SEQUENCE [LARGE SCALE GENOMIC DNA]</scope>
    <source>
        <strain evidence="3">FDAARGOS_360</strain>
    </source>
</reference>
<evidence type="ECO:0000313" key="2">
    <source>
        <dbReference type="EMBL" id="TPP45266.1"/>
    </source>
</evidence>
<evidence type="ECO:0000256" key="1">
    <source>
        <dbReference type="SAM" id="MobiDB-lite"/>
    </source>
</evidence>
<dbReference type="AlphaFoldDB" id="A0A504X888"/>
<comment type="caution">
    <text evidence="2">The sequence shown here is derived from an EMBL/GenBank/DDBJ whole genome shotgun (WGS) entry which is preliminary data.</text>
</comment>
<feature type="region of interest" description="Disordered" evidence="1">
    <location>
        <begin position="179"/>
        <end position="248"/>
    </location>
</feature>
<sequence length="248" mass="25451">MRSSKLRVLPASAAGMAGRTASTRHVQLQRGQNAPRSTLHCSSGAAGGDAPAVDGFGALTVNLVKADGGAPVDFLVVAVSGLARRSGPGTSSLPRRWGLLAVLAGRFGNQGAAQLSRGWPQGAVATVPRPRTKQPDSAGSSSEIPVAPSALCPVGVPLSLARVEHPSLGPPFGMALARSRRPFPVPHPAARAGTHPNNARAGGRRRPAPDRKPPCNQVTLNRVATRGVHPSSGDMAEKPGRSCRSLVL</sequence>
<proteinExistence type="predicted"/>
<accession>A0A504X888</accession>
<protein>
    <submittedName>
        <fullName evidence="2">Uncharacterized protein</fullName>
    </submittedName>
</protein>
<gene>
    <name evidence="2" type="ORF">CGC20_1040</name>
</gene>
<dbReference type="Proteomes" id="UP000318821">
    <property type="component" value="Unassembled WGS sequence"/>
</dbReference>
<feature type="region of interest" description="Disordered" evidence="1">
    <location>
        <begin position="121"/>
        <end position="146"/>
    </location>
</feature>
<evidence type="ECO:0000313" key="3">
    <source>
        <dbReference type="Proteomes" id="UP000318821"/>
    </source>
</evidence>
<dbReference type="EMBL" id="RHLD01000059">
    <property type="protein sequence ID" value="TPP45266.1"/>
    <property type="molecule type" value="Genomic_DNA"/>
</dbReference>